<dbReference type="GO" id="GO:0003677">
    <property type="term" value="F:DNA binding"/>
    <property type="evidence" value="ECO:0007669"/>
    <property type="project" value="InterPro"/>
</dbReference>
<dbReference type="PROSITE" id="PS50937">
    <property type="entry name" value="HTH_MERR_2"/>
    <property type="match status" value="1"/>
</dbReference>
<dbReference type="Proteomes" id="UP000606730">
    <property type="component" value="Unassembled WGS sequence"/>
</dbReference>
<dbReference type="Gene3D" id="1.10.1660.10">
    <property type="match status" value="1"/>
</dbReference>
<dbReference type="AlphaFoldDB" id="A0A917ACD6"/>
<gene>
    <name evidence="3" type="ORF">GCM10011517_05840</name>
</gene>
<reference evidence="3" key="2">
    <citation type="submission" date="2020-09" db="EMBL/GenBank/DDBJ databases">
        <authorList>
            <person name="Sun Q."/>
            <person name="Zhou Y."/>
        </authorList>
    </citation>
    <scope>NUCLEOTIDE SEQUENCE</scope>
    <source>
        <strain evidence="3">CGMCC 1.16012</strain>
    </source>
</reference>
<feature type="compositionally biased region" description="Acidic residues" evidence="1">
    <location>
        <begin position="161"/>
        <end position="176"/>
    </location>
</feature>
<evidence type="ECO:0000313" key="3">
    <source>
        <dbReference type="EMBL" id="GGE41022.1"/>
    </source>
</evidence>
<dbReference type="InterPro" id="IPR000551">
    <property type="entry name" value="MerR-type_HTH_dom"/>
</dbReference>
<evidence type="ECO:0000256" key="1">
    <source>
        <dbReference type="SAM" id="MobiDB-lite"/>
    </source>
</evidence>
<protein>
    <submittedName>
        <fullName evidence="3">MerR family transcriptional regulator</fullName>
    </submittedName>
</protein>
<organism evidence="3 4">
    <name type="scientific">Actibacterium pelagium</name>
    <dbReference type="NCBI Taxonomy" id="2029103"/>
    <lineage>
        <taxon>Bacteria</taxon>
        <taxon>Pseudomonadati</taxon>
        <taxon>Pseudomonadota</taxon>
        <taxon>Alphaproteobacteria</taxon>
        <taxon>Rhodobacterales</taxon>
        <taxon>Roseobacteraceae</taxon>
        <taxon>Actibacterium</taxon>
    </lineage>
</organism>
<reference evidence="3" key="1">
    <citation type="journal article" date="2014" name="Int. J. Syst. Evol. Microbiol.">
        <title>Complete genome sequence of Corynebacterium casei LMG S-19264T (=DSM 44701T), isolated from a smear-ripened cheese.</title>
        <authorList>
            <consortium name="US DOE Joint Genome Institute (JGI-PGF)"/>
            <person name="Walter F."/>
            <person name="Albersmeier A."/>
            <person name="Kalinowski J."/>
            <person name="Ruckert C."/>
        </authorList>
    </citation>
    <scope>NUCLEOTIDE SEQUENCE</scope>
    <source>
        <strain evidence="3">CGMCC 1.16012</strain>
    </source>
</reference>
<name>A0A917ACD6_9RHOB</name>
<proteinExistence type="predicted"/>
<dbReference type="SUPFAM" id="SSF46955">
    <property type="entry name" value="Putative DNA-binding domain"/>
    <property type="match status" value="1"/>
</dbReference>
<dbReference type="InterPro" id="IPR009061">
    <property type="entry name" value="DNA-bd_dom_put_sf"/>
</dbReference>
<keyword evidence="4" id="KW-1185">Reference proteome</keyword>
<accession>A0A917ACD6</accession>
<dbReference type="Pfam" id="PF13411">
    <property type="entry name" value="MerR_1"/>
    <property type="match status" value="1"/>
</dbReference>
<dbReference type="GO" id="GO:0006355">
    <property type="term" value="P:regulation of DNA-templated transcription"/>
    <property type="evidence" value="ECO:0007669"/>
    <property type="project" value="InterPro"/>
</dbReference>
<feature type="region of interest" description="Disordered" evidence="1">
    <location>
        <begin position="94"/>
        <end position="187"/>
    </location>
</feature>
<dbReference type="SMART" id="SM00422">
    <property type="entry name" value="HTH_MERR"/>
    <property type="match status" value="1"/>
</dbReference>
<comment type="caution">
    <text evidence="3">The sequence shown here is derived from an EMBL/GenBank/DDBJ whole genome shotgun (WGS) entry which is preliminary data.</text>
</comment>
<dbReference type="RefSeq" id="WP_229666093.1">
    <property type="nucleotide sequence ID" value="NZ_BMKN01000001.1"/>
</dbReference>
<evidence type="ECO:0000313" key="4">
    <source>
        <dbReference type="Proteomes" id="UP000606730"/>
    </source>
</evidence>
<dbReference type="EMBL" id="BMKN01000001">
    <property type="protein sequence ID" value="GGE41022.1"/>
    <property type="molecule type" value="Genomic_DNA"/>
</dbReference>
<feature type="domain" description="HTH merR-type" evidence="2">
    <location>
        <begin position="12"/>
        <end position="80"/>
    </location>
</feature>
<dbReference type="CDD" id="cd04765">
    <property type="entry name" value="HTH_MlrA-like_sg2"/>
    <property type="match status" value="1"/>
</dbReference>
<evidence type="ECO:0000259" key="2">
    <source>
        <dbReference type="PROSITE" id="PS50937"/>
    </source>
</evidence>
<sequence length="225" mass="24955">MPARKSKDAFRTISEVSEWLDTPAHVLRFWESRFPQVKPVKRAGGRRYYRPADMMLLGGIKKLLHQDGMTIRGAQKLLREEGIKHVSAMSIPLDGPALQKTDQPAPEVTAEPEIKETPIPEPTPDPETAAADQSAFFLEGGEVRAPEKPTPPSAPVKTSAEDDEETEQLDLMDDPETPAAAKMTPTEFRARLADKETRTRLQANPKAVQQVIVKLLALQTRMAGR</sequence>